<comment type="caution">
    <text evidence="4">The sequence shown here is derived from an EMBL/GenBank/DDBJ whole genome shotgun (WGS) entry which is preliminary data.</text>
</comment>
<proteinExistence type="predicted"/>
<dbReference type="SFLD" id="SFLDG01135">
    <property type="entry name" value="C1.5.6:_HAD__Beta-PGM__Phospha"/>
    <property type="match status" value="1"/>
</dbReference>
<dbReference type="NCBIfam" id="TIGR01509">
    <property type="entry name" value="HAD-SF-IA-v3"/>
    <property type="match status" value="1"/>
</dbReference>
<dbReference type="SFLD" id="SFLDG01129">
    <property type="entry name" value="C1.5:_HAD__Beta-PGM__Phosphata"/>
    <property type="match status" value="1"/>
</dbReference>
<dbReference type="InterPro" id="IPR036412">
    <property type="entry name" value="HAD-like_sf"/>
</dbReference>
<dbReference type="RefSeq" id="WP_175327576.1">
    <property type="nucleotide sequence ID" value="NZ_BMOI01000016.1"/>
</dbReference>
<sequence length="233" mass="25251">MSRGGAIRAVGFDLDDTLFDHRGAAVVGVRRFLGQRGIDATDAVLAAWFRAEDEQYERWRSGEIGFPEQRRERLRTVLPQLGLAVPASDSGLDALFDDYLAAYRDAWRVFPDVVPLLRTLRQRGYRIGLLTNGSEAQQRDKLARTGLADAFDAVCVSELIGVQKPDPRAFTILAERLGVGVGACLFVGDDPERDVAGARRAGMCAVLVDRSADAAPALDELVDAALTAPAHGD</sequence>
<dbReference type="Pfam" id="PF00702">
    <property type="entry name" value="Hydrolase"/>
    <property type="match status" value="1"/>
</dbReference>
<evidence type="ECO:0000313" key="5">
    <source>
        <dbReference type="Proteomes" id="UP000746584"/>
    </source>
</evidence>
<comment type="cofactor">
    <cofactor evidence="1">
        <name>Mg(2+)</name>
        <dbReference type="ChEBI" id="CHEBI:18420"/>
    </cofactor>
</comment>
<dbReference type="PANTHER" id="PTHR46470">
    <property type="entry name" value="N-ACYLNEURAMINATE-9-PHOSPHATASE"/>
    <property type="match status" value="1"/>
</dbReference>
<gene>
    <name evidence="4" type="ORF">JOE58_001943</name>
</gene>
<dbReference type="InterPro" id="IPR006439">
    <property type="entry name" value="HAD-SF_hydro_IA"/>
</dbReference>
<dbReference type="InterPro" id="IPR023214">
    <property type="entry name" value="HAD_sf"/>
</dbReference>
<dbReference type="NCBIfam" id="TIGR01549">
    <property type="entry name" value="HAD-SF-IA-v1"/>
    <property type="match status" value="1"/>
</dbReference>
<protein>
    <submittedName>
        <fullName evidence="4">Hydrolase of the HAD superfamily</fullName>
    </submittedName>
</protein>
<dbReference type="Proteomes" id="UP000746584">
    <property type="component" value="Unassembled WGS sequence"/>
</dbReference>
<organism evidence="4 5">
    <name type="scientific">Curtobacterium luteum</name>
    <dbReference type="NCBI Taxonomy" id="33881"/>
    <lineage>
        <taxon>Bacteria</taxon>
        <taxon>Bacillati</taxon>
        <taxon>Actinomycetota</taxon>
        <taxon>Actinomycetes</taxon>
        <taxon>Micrococcales</taxon>
        <taxon>Microbacteriaceae</taxon>
        <taxon>Curtobacterium</taxon>
    </lineage>
</organism>
<dbReference type="PRINTS" id="PR00413">
    <property type="entry name" value="HADHALOGNASE"/>
</dbReference>
<dbReference type="Gene3D" id="3.40.50.1000">
    <property type="entry name" value="HAD superfamily/HAD-like"/>
    <property type="match status" value="1"/>
</dbReference>
<evidence type="ECO:0000256" key="3">
    <source>
        <dbReference type="ARBA" id="ARBA00022842"/>
    </source>
</evidence>
<dbReference type="SUPFAM" id="SSF56784">
    <property type="entry name" value="HAD-like"/>
    <property type="match status" value="1"/>
</dbReference>
<name>A0ABS2RVJ8_9MICO</name>
<evidence type="ECO:0000313" key="4">
    <source>
        <dbReference type="EMBL" id="MBM7802692.1"/>
    </source>
</evidence>
<keyword evidence="2 4" id="KW-0378">Hydrolase</keyword>
<keyword evidence="5" id="KW-1185">Reference proteome</keyword>
<dbReference type="EMBL" id="JAFBCG010000001">
    <property type="protein sequence ID" value="MBM7802692.1"/>
    <property type="molecule type" value="Genomic_DNA"/>
</dbReference>
<dbReference type="InterPro" id="IPR051400">
    <property type="entry name" value="HAD-like_hydrolase"/>
</dbReference>
<dbReference type="Gene3D" id="1.20.120.1600">
    <property type="match status" value="1"/>
</dbReference>
<evidence type="ECO:0000256" key="2">
    <source>
        <dbReference type="ARBA" id="ARBA00022801"/>
    </source>
</evidence>
<keyword evidence="3" id="KW-0460">Magnesium</keyword>
<dbReference type="PANTHER" id="PTHR46470:SF4">
    <property type="entry name" value="5-AMINO-6-(5-PHOSPHO-D-RIBITYLAMINO)URACIL PHOSPHATASE YIGB"/>
    <property type="match status" value="1"/>
</dbReference>
<dbReference type="SFLD" id="SFLDS00003">
    <property type="entry name" value="Haloacid_Dehalogenase"/>
    <property type="match status" value="1"/>
</dbReference>
<dbReference type="GO" id="GO:0016787">
    <property type="term" value="F:hydrolase activity"/>
    <property type="evidence" value="ECO:0007669"/>
    <property type="project" value="UniProtKB-KW"/>
</dbReference>
<reference evidence="4 5" key="1">
    <citation type="submission" date="2021-01" db="EMBL/GenBank/DDBJ databases">
        <title>Sequencing the genomes of 1000 actinobacteria strains.</title>
        <authorList>
            <person name="Klenk H.-P."/>
        </authorList>
    </citation>
    <scope>NUCLEOTIDE SEQUENCE [LARGE SCALE GENOMIC DNA]</scope>
    <source>
        <strain evidence="4 5">DSM 20542</strain>
    </source>
</reference>
<accession>A0ABS2RVJ8</accession>
<evidence type="ECO:0000256" key="1">
    <source>
        <dbReference type="ARBA" id="ARBA00001946"/>
    </source>
</evidence>